<dbReference type="CDD" id="cd04301">
    <property type="entry name" value="NAT_SF"/>
    <property type="match status" value="1"/>
</dbReference>
<dbReference type="SUPFAM" id="SSF55729">
    <property type="entry name" value="Acyl-CoA N-acyltransferases (Nat)"/>
    <property type="match status" value="1"/>
</dbReference>
<comment type="caution">
    <text evidence="2">The sequence shown here is derived from an EMBL/GenBank/DDBJ whole genome shotgun (WGS) entry which is preliminary data.</text>
</comment>
<keyword evidence="3" id="KW-1185">Reference proteome</keyword>
<dbReference type="InterPro" id="IPR016181">
    <property type="entry name" value="Acyl_CoA_acyltransferase"/>
</dbReference>
<dbReference type="GO" id="GO:0016747">
    <property type="term" value="F:acyltransferase activity, transferring groups other than amino-acyl groups"/>
    <property type="evidence" value="ECO:0007669"/>
    <property type="project" value="InterPro"/>
</dbReference>
<proteinExistence type="predicted"/>
<feature type="domain" description="N-acetyltransferase" evidence="1">
    <location>
        <begin position="17"/>
        <end position="169"/>
    </location>
</feature>
<protein>
    <submittedName>
        <fullName evidence="2">Putative N-acetyltransferase YhbS</fullName>
    </submittedName>
</protein>
<dbReference type="RefSeq" id="WP_062555771.1">
    <property type="nucleotide sequence ID" value="NZ_CP049250.1"/>
</dbReference>
<organism evidence="2 3">
    <name type="scientific">Rhizobium rhizoryzae</name>
    <dbReference type="NCBI Taxonomy" id="451876"/>
    <lineage>
        <taxon>Bacteria</taxon>
        <taxon>Pseudomonadati</taxon>
        <taxon>Pseudomonadota</taxon>
        <taxon>Alphaproteobacteria</taxon>
        <taxon>Hyphomicrobiales</taxon>
        <taxon>Rhizobiaceae</taxon>
        <taxon>Rhizobium/Agrobacterium group</taxon>
        <taxon>Rhizobium</taxon>
    </lineage>
</organism>
<gene>
    <name evidence="2" type="ORF">GGQ72_002534</name>
</gene>
<evidence type="ECO:0000259" key="1">
    <source>
        <dbReference type="PROSITE" id="PS51186"/>
    </source>
</evidence>
<dbReference type="Gene3D" id="3.40.630.30">
    <property type="match status" value="1"/>
</dbReference>
<dbReference type="Proteomes" id="UP000519897">
    <property type="component" value="Unassembled WGS sequence"/>
</dbReference>
<sequence length="197" mass="20758">MAAVLDTVRALLAPKSYIIADETPADVVAREALLDRAMGAGRRKKSSEKLRRGRVPAEGLALVARDGQGHVIGTVRLWNVEAGVGRDGVAVDALLLGPLAVDPAHEGKGIGAALMRAAIAEATGRGHGAILLVGDAPYYERFGFFAEKTQHLVMPGPFARERFLALELKAGWLEGAAGMLTASGRKLSRSSTLRRAA</sequence>
<dbReference type="AlphaFoldDB" id="A0A7W6PSD6"/>
<dbReference type="EMBL" id="JACIEC010000002">
    <property type="protein sequence ID" value="MBB4143982.1"/>
    <property type="molecule type" value="Genomic_DNA"/>
</dbReference>
<dbReference type="InterPro" id="IPR050276">
    <property type="entry name" value="MshD_Acetyltransferase"/>
</dbReference>
<dbReference type="PANTHER" id="PTHR43617">
    <property type="entry name" value="L-AMINO ACID N-ACETYLTRANSFERASE"/>
    <property type="match status" value="1"/>
</dbReference>
<dbReference type="Pfam" id="PF13508">
    <property type="entry name" value="Acetyltransf_7"/>
    <property type="match status" value="1"/>
</dbReference>
<dbReference type="PANTHER" id="PTHR43617:SF2">
    <property type="entry name" value="UPF0039 PROTEIN SLL0451"/>
    <property type="match status" value="1"/>
</dbReference>
<reference evidence="2 3" key="1">
    <citation type="submission" date="2020-08" db="EMBL/GenBank/DDBJ databases">
        <title>Genomic Encyclopedia of Type Strains, Phase IV (KMG-IV): sequencing the most valuable type-strain genomes for metagenomic binning, comparative biology and taxonomic classification.</title>
        <authorList>
            <person name="Goeker M."/>
        </authorList>
    </citation>
    <scope>NUCLEOTIDE SEQUENCE [LARGE SCALE GENOMIC DNA]</scope>
    <source>
        <strain evidence="2 3">DSM 29514</strain>
    </source>
</reference>
<evidence type="ECO:0000313" key="2">
    <source>
        <dbReference type="EMBL" id="MBB4143982.1"/>
    </source>
</evidence>
<accession>A0A7W6PSD6</accession>
<keyword evidence="2" id="KW-0808">Transferase</keyword>
<name>A0A7W6PSD6_9HYPH</name>
<evidence type="ECO:0000313" key="3">
    <source>
        <dbReference type="Proteomes" id="UP000519897"/>
    </source>
</evidence>
<dbReference type="PROSITE" id="PS51186">
    <property type="entry name" value="GNAT"/>
    <property type="match status" value="1"/>
</dbReference>
<dbReference type="InterPro" id="IPR000182">
    <property type="entry name" value="GNAT_dom"/>
</dbReference>